<dbReference type="PANTHER" id="PTHR33393:SF11">
    <property type="entry name" value="POLYGLUTAMINE SYNTHESIS ACCESSORY PROTEIN RV0574C-RELATED"/>
    <property type="match status" value="1"/>
</dbReference>
<dbReference type="PANTHER" id="PTHR33393">
    <property type="entry name" value="POLYGLUTAMINE SYNTHESIS ACCESSORY PROTEIN RV0574C-RELATED"/>
    <property type="match status" value="1"/>
</dbReference>
<evidence type="ECO:0000313" key="3">
    <source>
        <dbReference type="EMBL" id="KIX06299.1"/>
    </source>
</evidence>
<dbReference type="InterPro" id="IPR019079">
    <property type="entry name" value="Capsule_synth_CapA"/>
</dbReference>
<evidence type="ECO:0000313" key="4">
    <source>
        <dbReference type="Proteomes" id="UP000053617"/>
    </source>
</evidence>
<protein>
    <recommendedName>
        <fullName evidence="2">Capsule synthesis protein CapA domain-containing protein</fullName>
    </recommendedName>
</protein>
<evidence type="ECO:0000259" key="2">
    <source>
        <dbReference type="SMART" id="SM00854"/>
    </source>
</evidence>
<dbReference type="CDD" id="cd07381">
    <property type="entry name" value="MPP_CapA"/>
    <property type="match status" value="1"/>
</dbReference>
<sequence>MSSTPGEPGKTYQLLFLGDLMLGRLIDALLPTSISRQSPHTDPESAARIVDRHFIPHHVELKSYNYLSPWGTSVDLIRSADLVLANLETALTTSERRWPDKMFNYRSHTENVRCLTEVGMGSGLGRGYVSLANNHTLDWGVEGLEETVKTLEKNGVEYAGAGRSKEEAARPARLRLRGEEGRDVKCWSFSDHPSDWRAVDTFNLIDYTRRGRERIKEQLTAKEQDEGQRKLGLKVVSMHWGPNYRWHPAKEIVDMAHWLIDECGVDVIQGHSSHHVQGVEVYKGKLVVYGCGDFVDDYAVDPRWRNDLSAAWRVTVGQKDGNERLEVRKLEVFPNRIQLFRANLLKRDDEDHEWVERKFRELCNGFGTRVEKDLGHDGQIVVNVQAQV</sequence>
<dbReference type="EMBL" id="KN847477">
    <property type="protein sequence ID" value="KIX06299.1"/>
    <property type="molecule type" value="Genomic_DNA"/>
</dbReference>
<evidence type="ECO:0000256" key="1">
    <source>
        <dbReference type="ARBA" id="ARBA00005662"/>
    </source>
</evidence>
<dbReference type="HOGENOM" id="CLU_038823_3_0_1"/>
<organism evidence="3 4">
    <name type="scientific">Rhinocladiella mackenziei CBS 650.93</name>
    <dbReference type="NCBI Taxonomy" id="1442369"/>
    <lineage>
        <taxon>Eukaryota</taxon>
        <taxon>Fungi</taxon>
        <taxon>Dikarya</taxon>
        <taxon>Ascomycota</taxon>
        <taxon>Pezizomycotina</taxon>
        <taxon>Eurotiomycetes</taxon>
        <taxon>Chaetothyriomycetidae</taxon>
        <taxon>Chaetothyriales</taxon>
        <taxon>Herpotrichiellaceae</taxon>
        <taxon>Rhinocladiella</taxon>
    </lineage>
</organism>
<proteinExistence type="inferred from homology"/>
<dbReference type="InterPro" id="IPR052169">
    <property type="entry name" value="CW_Biosynth-Accessory"/>
</dbReference>
<gene>
    <name evidence="3" type="ORF">Z518_04274</name>
</gene>
<dbReference type="AlphaFoldDB" id="A0A0D2IKR0"/>
<dbReference type="VEuPathDB" id="FungiDB:Z518_04274"/>
<keyword evidence="4" id="KW-1185">Reference proteome</keyword>
<dbReference type="SUPFAM" id="SSF56300">
    <property type="entry name" value="Metallo-dependent phosphatases"/>
    <property type="match status" value="1"/>
</dbReference>
<dbReference type="SMART" id="SM00854">
    <property type="entry name" value="PGA_cap"/>
    <property type="match status" value="1"/>
</dbReference>
<name>A0A0D2IKR0_9EURO</name>
<dbReference type="Proteomes" id="UP000053617">
    <property type="component" value="Unassembled WGS sequence"/>
</dbReference>
<comment type="similarity">
    <text evidence="1">Belongs to the CapA family.</text>
</comment>
<feature type="domain" description="Capsule synthesis protein CapA" evidence="2">
    <location>
        <begin position="13"/>
        <end position="298"/>
    </location>
</feature>
<dbReference type="GeneID" id="25292345"/>
<reference evidence="3 4" key="1">
    <citation type="submission" date="2015-01" db="EMBL/GenBank/DDBJ databases">
        <title>The Genome Sequence of Rhinocladiella mackenzie CBS 650.93.</title>
        <authorList>
            <consortium name="The Broad Institute Genomics Platform"/>
            <person name="Cuomo C."/>
            <person name="de Hoog S."/>
            <person name="Gorbushina A."/>
            <person name="Stielow B."/>
            <person name="Teixiera M."/>
            <person name="Abouelleil A."/>
            <person name="Chapman S.B."/>
            <person name="Priest M."/>
            <person name="Young S.K."/>
            <person name="Wortman J."/>
            <person name="Nusbaum C."/>
            <person name="Birren B."/>
        </authorList>
    </citation>
    <scope>NUCLEOTIDE SEQUENCE [LARGE SCALE GENOMIC DNA]</scope>
    <source>
        <strain evidence="3 4">CBS 650.93</strain>
    </source>
</reference>
<dbReference type="InterPro" id="IPR029052">
    <property type="entry name" value="Metallo-depent_PP-like"/>
</dbReference>
<dbReference type="Pfam" id="PF09587">
    <property type="entry name" value="PGA_cap"/>
    <property type="match status" value="1"/>
</dbReference>
<accession>A0A0D2IKR0</accession>
<dbReference type="OrthoDB" id="189619at2759"/>
<dbReference type="RefSeq" id="XP_013273435.1">
    <property type="nucleotide sequence ID" value="XM_013417981.1"/>
</dbReference>
<dbReference type="STRING" id="1442369.A0A0D2IKR0"/>